<organism evidence="1">
    <name type="scientific">marine sediment metagenome</name>
    <dbReference type="NCBI Taxonomy" id="412755"/>
    <lineage>
        <taxon>unclassified sequences</taxon>
        <taxon>metagenomes</taxon>
        <taxon>ecological metagenomes</taxon>
    </lineage>
</organism>
<comment type="caution">
    <text evidence="1">The sequence shown here is derived from an EMBL/GenBank/DDBJ whole genome shotgun (WGS) entry which is preliminary data.</text>
</comment>
<name>X1VP43_9ZZZZ</name>
<proteinExistence type="predicted"/>
<protein>
    <submittedName>
        <fullName evidence="1">Uncharacterized protein</fullName>
    </submittedName>
</protein>
<accession>X1VP43</accession>
<gene>
    <name evidence="1" type="ORF">S12H4_61130</name>
</gene>
<evidence type="ECO:0000313" key="1">
    <source>
        <dbReference type="EMBL" id="GAJ18191.1"/>
    </source>
</evidence>
<reference evidence="1" key="1">
    <citation type="journal article" date="2014" name="Front. Microbiol.">
        <title>High frequency of phylogenetically diverse reductive dehalogenase-homologous genes in deep subseafloor sedimentary metagenomes.</title>
        <authorList>
            <person name="Kawai M."/>
            <person name="Futagami T."/>
            <person name="Toyoda A."/>
            <person name="Takaki Y."/>
            <person name="Nishi S."/>
            <person name="Hori S."/>
            <person name="Arai W."/>
            <person name="Tsubouchi T."/>
            <person name="Morono Y."/>
            <person name="Uchiyama I."/>
            <person name="Ito T."/>
            <person name="Fujiyama A."/>
            <person name="Inagaki F."/>
            <person name="Takami H."/>
        </authorList>
    </citation>
    <scope>NUCLEOTIDE SEQUENCE</scope>
    <source>
        <strain evidence="1">Expedition CK06-06</strain>
    </source>
</reference>
<dbReference type="AlphaFoldDB" id="X1VP43"/>
<sequence>SAFEHNCLIMEGKKKPKPKRPTCHCKAYNWPHRPGSGLCNWPDEPKKICNTPAGTQRKFRNQWFSKPAILDKKEDK</sequence>
<feature type="non-terminal residue" evidence="1">
    <location>
        <position position="1"/>
    </location>
</feature>
<dbReference type="EMBL" id="BARW01040467">
    <property type="protein sequence ID" value="GAJ18191.1"/>
    <property type="molecule type" value="Genomic_DNA"/>
</dbReference>